<evidence type="ECO:0000256" key="6">
    <source>
        <dbReference type="ARBA" id="ARBA00048178"/>
    </source>
</evidence>
<keyword evidence="10" id="KW-1185">Reference proteome</keyword>
<accession>A0A2S9QSD7</accession>
<feature type="domain" description="Zeta toxin" evidence="8">
    <location>
        <begin position="142"/>
        <end position="241"/>
    </location>
</feature>
<evidence type="ECO:0000313" key="9">
    <source>
        <dbReference type="EMBL" id="PRI12501.1"/>
    </source>
</evidence>
<dbReference type="RefSeq" id="WP_105803978.1">
    <property type="nucleotide sequence ID" value="NZ_MWZD01000011.1"/>
</dbReference>
<evidence type="ECO:0000256" key="7">
    <source>
        <dbReference type="SAM" id="MobiDB-lite"/>
    </source>
</evidence>
<evidence type="ECO:0000256" key="1">
    <source>
        <dbReference type="ARBA" id="ARBA00009104"/>
    </source>
</evidence>
<dbReference type="Proteomes" id="UP000238650">
    <property type="component" value="Unassembled WGS sequence"/>
</dbReference>
<gene>
    <name evidence="9" type="ORF">B4915_00885</name>
</gene>
<name>A0A2S9QSD7_9MICO</name>
<evidence type="ECO:0000256" key="2">
    <source>
        <dbReference type="ARBA" id="ARBA00011963"/>
    </source>
</evidence>
<evidence type="ECO:0000256" key="4">
    <source>
        <dbReference type="ARBA" id="ARBA00022840"/>
    </source>
</evidence>
<keyword evidence="4" id="KW-0067">ATP-binding</keyword>
<feature type="compositionally biased region" description="Polar residues" evidence="7">
    <location>
        <begin position="313"/>
        <end position="327"/>
    </location>
</feature>
<evidence type="ECO:0000259" key="8">
    <source>
        <dbReference type="Pfam" id="PF06414"/>
    </source>
</evidence>
<comment type="caution">
    <text evidence="9">The sequence shown here is derived from an EMBL/GenBank/DDBJ whole genome shotgun (WGS) entry which is preliminary data.</text>
</comment>
<feature type="region of interest" description="Disordered" evidence="7">
    <location>
        <begin position="303"/>
        <end position="354"/>
    </location>
</feature>
<dbReference type="EMBL" id="MWZD01000011">
    <property type="protein sequence ID" value="PRI12501.1"/>
    <property type="molecule type" value="Genomic_DNA"/>
</dbReference>
<reference evidence="9 10" key="1">
    <citation type="journal article" date="2017" name="New Microbes New Infect">
        <title>Genome sequence of 'Leucobacter massiliensis' sp. nov. isolated from human pharynx after travel to the 2014 Hajj.</title>
        <authorList>
            <person name="Leangapichart T."/>
            <person name="Gautret P."/>
            <person name="Nguyen T.T."/>
            <person name="Armstrong N."/>
            <person name="Rolain J.M."/>
        </authorList>
    </citation>
    <scope>NUCLEOTIDE SEQUENCE [LARGE SCALE GENOMIC DNA]</scope>
    <source>
        <strain evidence="9 10">122RC15</strain>
    </source>
</reference>
<evidence type="ECO:0000256" key="3">
    <source>
        <dbReference type="ARBA" id="ARBA00022741"/>
    </source>
</evidence>
<dbReference type="InterPro" id="IPR010488">
    <property type="entry name" value="Zeta_toxin_domain"/>
</dbReference>
<dbReference type="OrthoDB" id="4451554at2"/>
<dbReference type="Pfam" id="PF06414">
    <property type="entry name" value="Zeta_toxin"/>
    <property type="match status" value="1"/>
</dbReference>
<sequence>MTPEEQRRHIDFIRELSKPGGVLDKKGPHATVNNPQWFYPGGKRPRRDRAALHAKLKREVRNAFPNAVQGGQALVLAGPPGAGKGTVKDTALKKDVDLYVNVDADEFKKLLLREAIADGSLESHIKPVEVHELEAQGEPFYPLELASLVHEESSILATALRDELIDEGTNVIVDTVLSDPGKAVDLGRQLSEAGYEVSVVDVEVPFEVSEDRIVERWQKGMREFESGKIEALGGRWVPSAYTRPLFDTEHGRSKSQDAAQVLAESCSRVRRYERHYTSVEEHRAATSEGRYAVPVCEAAMVRSKPGGKLEAEQSVSRLSAASFSTDRSAPRSAGAQAQRPVPRSERAPENGIER</sequence>
<dbReference type="GO" id="GO:0016301">
    <property type="term" value="F:kinase activity"/>
    <property type="evidence" value="ECO:0007669"/>
    <property type="project" value="InterPro"/>
</dbReference>
<feature type="region of interest" description="Disordered" evidence="7">
    <location>
        <begin position="20"/>
        <end position="46"/>
    </location>
</feature>
<dbReference type="GO" id="GO:0005524">
    <property type="term" value="F:ATP binding"/>
    <property type="evidence" value="ECO:0007669"/>
    <property type="project" value="UniProtKB-KW"/>
</dbReference>
<feature type="compositionally biased region" description="Basic and acidic residues" evidence="7">
    <location>
        <begin position="342"/>
        <end position="354"/>
    </location>
</feature>
<dbReference type="Gene3D" id="3.40.50.300">
    <property type="entry name" value="P-loop containing nucleotide triphosphate hydrolases"/>
    <property type="match status" value="1"/>
</dbReference>
<evidence type="ECO:0000313" key="10">
    <source>
        <dbReference type="Proteomes" id="UP000238650"/>
    </source>
</evidence>
<protein>
    <recommendedName>
        <fullName evidence="5">UDP-N-acetylglucosamine kinase</fullName>
        <ecNumber evidence="2">2.7.1.176</ecNumber>
    </recommendedName>
    <alternativeName>
        <fullName evidence="5">UDP-N-acetylglucosamine kinase</fullName>
    </alternativeName>
</protein>
<dbReference type="SUPFAM" id="SSF52540">
    <property type="entry name" value="P-loop containing nucleoside triphosphate hydrolases"/>
    <property type="match status" value="1"/>
</dbReference>
<comment type="catalytic activity">
    <reaction evidence="6">
        <text>UDP-N-acetyl-alpha-D-glucosamine + ATP = UDP-N-acetyl-alpha-D-glucosamine 3'-phosphate + ADP + H(+)</text>
        <dbReference type="Rhea" id="RHEA:32671"/>
        <dbReference type="ChEBI" id="CHEBI:15378"/>
        <dbReference type="ChEBI" id="CHEBI:30616"/>
        <dbReference type="ChEBI" id="CHEBI:57705"/>
        <dbReference type="ChEBI" id="CHEBI:64353"/>
        <dbReference type="ChEBI" id="CHEBI:456216"/>
        <dbReference type="EC" id="2.7.1.176"/>
    </reaction>
</comment>
<comment type="similarity">
    <text evidence="1">Belongs to the zeta toxin family.</text>
</comment>
<dbReference type="EC" id="2.7.1.176" evidence="2"/>
<keyword evidence="3" id="KW-0547">Nucleotide-binding</keyword>
<dbReference type="InterPro" id="IPR027417">
    <property type="entry name" value="P-loop_NTPase"/>
</dbReference>
<proteinExistence type="inferred from homology"/>
<dbReference type="AlphaFoldDB" id="A0A2S9QSD7"/>
<evidence type="ECO:0000256" key="5">
    <source>
        <dbReference type="ARBA" id="ARBA00032897"/>
    </source>
</evidence>
<organism evidence="9 10">
    <name type="scientific">Leucobacter massiliensis</name>
    <dbReference type="NCBI Taxonomy" id="1686285"/>
    <lineage>
        <taxon>Bacteria</taxon>
        <taxon>Bacillati</taxon>
        <taxon>Actinomycetota</taxon>
        <taxon>Actinomycetes</taxon>
        <taxon>Micrococcales</taxon>
        <taxon>Microbacteriaceae</taxon>
        <taxon>Leucobacter</taxon>
    </lineage>
</organism>